<feature type="transmembrane region" description="Helical" evidence="6">
    <location>
        <begin position="287"/>
        <end position="307"/>
    </location>
</feature>
<evidence type="ECO:0000256" key="3">
    <source>
        <dbReference type="ARBA" id="ARBA00022989"/>
    </source>
</evidence>
<dbReference type="Pfam" id="PF07690">
    <property type="entry name" value="MFS_1"/>
    <property type="match status" value="1"/>
</dbReference>
<dbReference type="SUPFAM" id="SSF103473">
    <property type="entry name" value="MFS general substrate transporter"/>
    <property type="match status" value="1"/>
</dbReference>
<feature type="compositionally biased region" description="Low complexity" evidence="5">
    <location>
        <begin position="230"/>
        <end position="239"/>
    </location>
</feature>
<dbReference type="GO" id="GO:0016020">
    <property type="term" value="C:membrane"/>
    <property type="evidence" value="ECO:0007669"/>
    <property type="project" value="UniProtKB-SubCell"/>
</dbReference>
<evidence type="ECO:0000313" key="8">
    <source>
        <dbReference type="EMBL" id="KAL1511714.1"/>
    </source>
</evidence>
<dbReference type="Proteomes" id="UP001515480">
    <property type="component" value="Unassembled WGS sequence"/>
</dbReference>
<protein>
    <recommendedName>
        <fullName evidence="7">Major facilitator superfamily (MFS) profile domain-containing protein</fullName>
    </recommendedName>
</protein>
<dbReference type="PANTHER" id="PTHR24002">
    <property type="entry name" value="SOLUTE CARRIER FAMILY 22 MEMBER 18"/>
    <property type="match status" value="1"/>
</dbReference>
<dbReference type="EMBL" id="JBGBPQ010000013">
    <property type="protein sequence ID" value="KAL1511714.1"/>
    <property type="molecule type" value="Genomic_DNA"/>
</dbReference>
<dbReference type="InterPro" id="IPR036259">
    <property type="entry name" value="MFS_trans_sf"/>
</dbReference>
<feature type="transmembrane region" description="Helical" evidence="6">
    <location>
        <begin position="319"/>
        <end position="337"/>
    </location>
</feature>
<dbReference type="PANTHER" id="PTHR24002:SF3">
    <property type="entry name" value="SOLUTE CARRIER FAMILY 22 MEMBER 18"/>
    <property type="match status" value="1"/>
</dbReference>
<feature type="transmembrane region" description="Helical" evidence="6">
    <location>
        <begin position="192"/>
        <end position="212"/>
    </location>
</feature>
<feature type="domain" description="Major facilitator superfamily (MFS) profile" evidence="7">
    <location>
        <begin position="34"/>
        <end position="438"/>
    </location>
</feature>
<organism evidence="8 9">
    <name type="scientific">Prymnesium parvum</name>
    <name type="common">Toxic golden alga</name>
    <dbReference type="NCBI Taxonomy" id="97485"/>
    <lineage>
        <taxon>Eukaryota</taxon>
        <taxon>Haptista</taxon>
        <taxon>Haptophyta</taxon>
        <taxon>Prymnesiophyceae</taxon>
        <taxon>Prymnesiales</taxon>
        <taxon>Prymnesiaceae</taxon>
        <taxon>Prymnesium</taxon>
    </lineage>
</organism>
<reference evidence="8 9" key="1">
    <citation type="journal article" date="2024" name="Science">
        <title>Giant polyketide synthase enzymes in the biosynthesis of giant marine polyether toxins.</title>
        <authorList>
            <person name="Fallon T.R."/>
            <person name="Shende V.V."/>
            <person name="Wierzbicki I.H."/>
            <person name="Pendleton A.L."/>
            <person name="Watervoot N.F."/>
            <person name="Auber R.P."/>
            <person name="Gonzalez D.J."/>
            <person name="Wisecaver J.H."/>
            <person name="Moore B.S."/>
        </authorList>
    </citation>
    <scope>NUCLEOTIDE SEQUENCE [LARGE SCALE GENOMIC DNA]</scope>
    <source>
        <strain evidence="8 9">12B1</strain>
    </source>
</reference>
<dbReference type="AlphaFoldDB" id="A0AB34J303"/>
<evidence type="ECO:0000256" key="2">
    <source>
        <dbReference type="ARBA" id="ARBA00022692"/>
    </source>
</evidence>
<dbReference type="InterPro" id="IPR001958">
    <property type="entry name" value="Tet-R_TetA/multi-R_MdtG-like"/>
</dbReference>
<evidence type="ECO:0000256" key="5">
    <source>
        <dbReference type="SAM" id="MobiDB-lite"/>
    </source>
</evidence>
<feature type="transmembrane region" description="Helical" evidence="6">
    <location>
        <begin position="251"/>
        <end position="275"/>
    </location>
</feature>
<evidence type="ECO:0000256" key="6">
    <source>
        <dbReference type="SAM" id="Phobius"/>
    </source>
</evidence>
<proteinExistence type="predicted"/>
<dbReference type="InterPro" id="IPR020846">
    <property type="entry name" value="MFS_dom"/>
</dbReference>
<keyword evidence="3 6" id="KW-1133">Transmembrane helix</keyword>
<evidence type="ECO:0000313" key="9">
    <source>
        <dbReference type="Proteomes" id="UP001515480"/>
    </source>
</evidence>
<name>A0AB34J303_PRYPA</name>
<dbReference type="PRINTS" id="PR01035">
    <property type="entry name" value="TCRTETA"/>
</dbReference>
<comment type="caution">
    <text evidence="8">The sequence shown here is derived from an EMBL/GenBank/DDBJ whole genome shotgun (WGS) entry which is preliminary data.</text>
</comment>
<dbReference type="PROSITE" id="PS50850">
    <property type="entry name" value="MFS"/>
    <property type="match status" value="1"/>
</dbReference>
<dbReference type="InterPro" id="IPR011701">
    <property type="entry name" value="MFS"/>
</dbReference>
<evidence type="ECO:0000256" key="1">
    <source>
        <dbReference type="ARBA" id="ARBA00004141"/>
    </source>
</evidence>
<feature type="transmembrane region" description="Helical" evidence="6">
    <location>
        <begin position="100"/>
        <end position="121"/>
    </location>
</feature>
<keyword evidence="2 6" id="KW-0812">Transmembrane</keyword>
<sequence>MLLPLAPLLFPAPPPRAALAFPRSCMSEEPPEQVIRLTKLIVFTDYAAVGAMRTVLPFYAKALGAAATGVGALEALYGAGQVGGALLLGSVSDARGRKPVLLASVLGSVIGYAMAGLAVGMGSTSLLLLSRLPVGFSKQTVTASRAIASDVTAEAQRSHAISGLVGAMALGYALGPYVGGLLVDHASAVPQLPAFLCAGAFVFLAPVIHFRLPETCAATRRPSLPPPPSRQSEPQAPSRAGAPSAWAQPGLLLLLAACALPEAAIIAGSTALPLLAIQHLRWDASRLGLFTSVWGLLVGGLSLGPLSRLLRNDRLTDRTACILGALLLATGAAVLAARGTSTLLWACLPVYVPAVSLLRTAPAALVTKTAQKSVVGEALGILDATSSVARIVTPLLCGILFDRVGPSAPFGLQAALSLGGAAALVGGTSAVRRSGAASKEE</sequence>
<dbReference type="GO" id="GO:0005635">
    <property type="term" value="C:nuclear envelope"/>
    <property type="evidence" value="ECO:0007669"/>
    <property type="project" value="TreeGrafter"/>
</dbReference>
<keyword evidence="9" id="KW-1185">Reference proteome</keyword>
<feature type="region of interest" description="Disordered" evidence="5">
    <location>
        <begin position="219"/>
        <end position="243"/>
    </location>
</feature>
<comment type="subcellular location">
    <subcellularLocation>
        <location evidence="1">Membrane</location>
        <topology evidence="1">Multi-pass membrane protein</topology>
    </subcellularLocation>
</comment>
<feature type="transmembrane region" description="Helical" evidence="6">
    <location>
        <begin position="413"/>
        <end position="431"/>
    </location>
</feature>
<keyword evidence="4 6" id="KW-0472">Membrane</keyword>
<evidence type="ECO:0000256" key="4">
    <source>
        <dbReference type="ARBA" id="ARBA00023136"/>
    </source>
</evidence>
<gene>
    <name evidence="8" type="ORF">AB1Y20_005002</name>
</gene>
<accession>A0AB34J303</accession>
<evidence type="ECO:0000259" key="7">
    <source>
        <dbReference type="PROSITE" id="PS50850"/>
    </source>
</evidence>
<dbReference type="GO" id="GO:0022857">
    <property type="term" value="F:transmembrane transporter activity"/>
    <property type="evidence" value="ECO:0007669"/>
    <property type="project" value="InterPro"/>
</dbReference>
<dbReference type="Gene3D" id="1.20.1250.20">
    <property type="entry name" value="MFS general substrate transporter like domains"/>
    <property type="match status" value="1"/>
</dbReference>